<evidence type="ECO:0000256" key="1">
    <source>
        <dbReference type="ARBA" id="ARBA00009129"/>
    </source>
</evidence>
<proteinExistence type="inferred from homology"/>
<name>A0ABU7JPE3_9NOCA</name>
<accession>A0ABU7JPE3</accession>
<evidence type="ECO:0000313" key="5">
    <source>
        <dbReference type="Proteomes" id="UP001331936"/>
    </source>
</evidence>
<dbReference type="SUPFAM" id="SSF69047">
    <property type="entry name" value="Hypothetical protein YjbJ"/>
    <property type="match status" value="1"/>
</dbReference>
<evidence type="ECO:0000259" key="3">
    <source>
        <dbReference type="Pfam" id="PF05532"/>
    </source>
</evidence>
<dbReference type="Gene3D" id="1.10.1470.10">
    <property type="entry name" value="YjbJ"/>
    <property type="match status" value="1"/>
</dbReference>
<dbReference type="RefSeq" id="WP_330151327.1">
    <property type="nucleotide sequence ID" value="NZ_JAUZMZ010000027.1"/>
</dbReference>
<dbReference type="InterPro" id="IPR036629">
    <property type="entry name" value="YjbJ_sf"/>
</dbReference>
<reference evidence="4 5" key="1">
    <citation type="submission" date="2023-08" db="EMBL/GenBank/DDBJ databases">
        <authorList>
            <person name="Girao M."/>
            <person name="Carvalho M.F."/>
        </authorList>
    </citation>
    <scope>NUCLEOTIDE SEQUENCE [LARGE SCALE GENOMIC DNA]</scope>
    <source>
        <strain evidence="4 5">CC-R104</strain>
    </source>
</reference>
<evidence type="ECO:0000256" key="2">
    <source>
        <dbReference type="SAM" id="MobiDB-lite"/>
    </source>
</evidence>
<comment type="similarity">
    <text evidence="1">Belongs to the UPF0337 (CsbD) family.</text>
</comment>
<feature type="region of interest" description="Disordered" evidence="2">
    <location>
        <begin position="1"/>
        <end position="66"/>
    </location>
</feature>
<organism evidence="4 5">
    <name type="scientific">Rhodococcus chondri</name>
    <dbReference type="NCBI Taxonomy" id="3065941"/>
    <lineage>
        <taxon>Bacteria</taxon>
        <taxon>Bacillati</taxon>
        <taxon>Actinomycetota</taxon>
        <taxon>Actinomycetes</taxon>
        <taxon>Mycobacteriales</taxon>
        <taxon>Nocardiaceae</taxon>
        <taxon>Rhodococcus</taxon>
    </lineage>
</organism>
<dbReference type="InterPro" id="IPR008462">
    <property type="entry name" value="CsbD"/>
</dbReference>
<evidence type="ECO:0000313" key="4">
    <source>
        <dbReference type="EMBL" id="MEE2031893.1"/>
    </source>
</evidence>
<dbReference type="Proteomes" id="UP001331936">
    <property type="component" value="Unassembled WGS sequence"/>
</dbReference>
<comment type="caution">
    <text evidence="4">The sequence shown here is derived from an EMBL/GenBank/DDBJ whole genome shotgun (WGS) entry which is preliminary data.</text>
</comment>
<keyword evidence="5" id="KW-1185">Reference proteome</keyword>
<feature type="compositionally biased region" description="Basic and acidic residues" evidence="2">
    <location>
        <begin position="48"/>
        <end position="66"/>
    </location>
</feature>
<gene>
    <name evidence="4" type="ORF">Q8814_07175</name>
</gene>
<protein>
    <submittedName>
        <fullName evidence="4">CsbD family protein</fullName>
    </submittedName>
</protein>
<dbReference type="EMBL" id="JAUZMZ010000027">
    <property type="protein sequence ID" value="MEE2031893.1"/>
    <property type="molecule type" value="Genomic_DNA"/>
</dbReference>
<sequence>MADFIDKAKHKAEELTGKAKENTGKATDNRDLEAEGKGDQTSGGLKQAGDKAGDAVDDVKRAFKND</sequence>
<dbReference type="Pfam" id="PF05532">
    <property type="entry name" value="CsbD"/>
    <property type="match status" value="1"/>
</dbReference>
<feature type="compositionally biased region" description="Basic and acidic residues" evidence="2">
    <location>
        <begin position="1"/>
        <end position="38"/>
    </location>
</feature>
<feature type="domain" description="CsbD-like" evidence="3">
    <location>
        <begin position="6"/>
        <end position="58"/>
    </location>
</feature>